<keyword evidence="1" id="KW-0732">Signal</keyword>
<feature type="chain" id="PRO_5038575798" description="Rhodanese domain-containing protein" evidence="1">
    <location>
        <begin position="22"/>
        <end position="121"/>
    </location>
</feature>
<dbReference type="SMART" id="SM00450">
    <property type="entry name" value="RHOD"/>
    <property type="match status" value="1"/>
</dbReference>
<dbReference type="Gene3D" id="3.40.250.10">
    <property type="entry name" value="Rhodanese-like domain"/>
    <property type="match status" value="1"/>
</dbReference>
<reference evidence="3 4" key="1">
    <citation type="journal article" date="2016" name="Front. Microbiol.">
        <title>Microevolution Analysis of Bacillus coahuilensis Unveils Differences in Phosphorus Acquisition Strategies and Their Regulation.</title>
        <authorList>
            <person name="Gomez-Lunar Z."/>
            <person name="Hernandez-Gonzalez I."/>
            <person name="Rodriguez-Torres M.D."/>
            <person name="Souza V."/>
            <person name="Olmedo-Alvarez G."/>
        </authorList>
    </citation>
    <scope>NUCLEOTIDE SEQUENCE [LARGE SCALE GENOMIC DNA]</scope>
    <source>
        <strain evidence="4">p1.1.43</strain>
    </source>
</reference>
<dbReference type="STRING" id="1150625.Q75_02165"/>
<dbReference type="Pfam" id="PF00581">
    <property type="entry name" value="Rhodanese"/>
    <property type="match status" value="1"/>
</dbReference>
<dbReference type="OrthoDB" id="9800872at2"/>
<dbReference type="CDD" id="cd00158">
    <property type="entry name" value="RHOD"/>
    <property type="match status" value="1"/>
</dbReference>
<name>A0A147KBP6_9BACI</name>
<feature type="domain" description="Rhodanese" evidence="2">
    <location>
        <begin position="37"/>
        <end position="121"/>
    </location>
</feature>
<dbReference type="PROSITE" id="PS50206">
    <property type="entry name" value="RHODANESE_3"/>
    <property type="match status" value="1"/>
</dbReference>
<evidence type="ECO:0000259" key="2">
    <source>
        <dbReference type="PROSITE" id="PS50206"/>
    </source>
</evidence>
<dbReference type="AlphaFoldDB" id="A0A147KBP6"/>
<organism evidence="3 4">
    <name type="scientific">Bacillus coahuilensis p1.1.43</name>
    <dbReference type="NCBI Taxonomy" id="1150625"/>
    <lineage>
        <taxon>Bacteria</taxon>
        <taxon>Bacillati</taxon>
        <taxon>Bacillota</taxon>
        <taxon>Bacilli</taxon>
        <taxon>Bacillales</taxon>
        <taxon>Bacillaceae</taxon>
        <taxon>Bacillus</taxon>
    </lineage>
</organism>
<dbReference type="Proteomes" id="UP000074108">
    <property type="component" value="Unassembled WGS sequence"/>
</dbReference>
<protein>
    <recommendedName>
        <fullName evidence="2">Rhodanese domain-containing protein</fullName>
    </recommendedName>
</protein>
<gene>
    <name evidence="3" type="ORF">Q75_02165</name>
</gene>
<dbReference type="InterPro" id="IPR036873">
    <property type="entry name" value="Rhodanese-like_dom_sf"/>
</dbReference>
<comment type="caution">
    <text evidence="3">The sequence shown here is derived from an EMBL/GenBank/DDBJ whole genome shotgun (WGS) entry which is preliminary data.</text>
</comment>
<feature type="signal peptide" evidence="1">
    <location>
        <begin position="1"/>
        <end position="21"/>
    </location>
</feature>
<sequence>MKRTILALVSLVIFLTACVNQQDEKYETISLDKVNELRDNVQVIDVRTPDEYHSGHIPNAINIPLDDIENQLTSLDQYEPFILICQSGNRSQQASEILAKNEVSGFYNAEDGMRNWRYEIE</sequence>
<dbReference type="EMBL" id="LDYG01000007">
    <property type="protein sequence ID" value="KUP08853.1"/>
    <property type="molecule type" value="Genomic_DNA"/>
</dbReference>
<evidence type="ECO:0000256" key="1">
    <source>
        <dbReference type="SAM" id="SignalP"/>
    </source>
</evidence>
<evidence type="ECO:0000313" key="3">
    <source>
        <dbReference type="EMBL" id="KUP08853.1"/>
    </source>
</evidence>
<dbReference type="InterPro" id="IPR001763">
    <property type="entry name" value="Rhodanese-like_dom"/>
</dbReference>
<dbReference type="InterPro" id="IPR050229">
    <property type="entry name" value="GlpE_sulfurtransferase"/>
</dbReference>
<accession>A0A147KBP6</accession>
<proteinExistence type="predicted"/>
<dbReference type="RefSeq" id="WP_059350204.1">
    <property type="nucleotide sequence ID" value="NZ_LDYG01000007.1"/>
</dbReference>
<dbReference type="SUPFAM" id="SSF52821">
    <property type="entry name" value="Rhodanese/Cell cycle control phosphatase"/>
    <property type="match status" value="1"/>
</dbReference>
<keyword evidence="4" id="KW-1185">Reference proteome</keyword>
<evidence type="ECO:0000313" key="4">
    <source>
        <dbReference type="Proteomes" id="UP000074108"/>
    </source>
</evidence>
<dbReference type="PANTHER" id="PTHR43031">
    <property type="entry name" value="FAD-DEPENDENT OXIDOREDUCTASE"/>
    <property type="match status" value="1"/>
</dbReference>
<dbReference type="PANTHER" id="PTHR43031:SF1">
    <property type="entry name" value="PYRIDINE NUCLEOTIDE-DISULPHIDE OXIDOREDUCTASE"/>
    <property type="match status" value="1"/>
</dbReference>
<dbReference type="PROSITE" id="PS51257">
    <property type="entry name" value="PROKAR_LIPOPROTEIN"/>
    <property type="match status" value="1"/>
</dbReference>
<dbReference type="PATRIC" id="fig|1150625.3.peg.460"/>